<dbReference type="OrthoDB" id="9814399at2"/>
<name>B9XSR9_PEDPL</name>
<sequence length="152" mass="17117" precursor="true">MKRILFLVLLGLMLSGFSTKAAEAGDRILGIWHTTDDKSQVEIFKEKDKYYAKILSLKEPNWPAGDVEGMAGKPKNDRGNPDPKLRGRPIVGMQFMNGFAYSGKNKWVNGTIYDPESGKTYKCKMTLSDDKHLEVRGFIGISMLGRTVVWTR</sequence>
<evidence type="ECO:0000313" key="3">
    <source>
        <dbReference type="EMBL" id="EEF57121.1"/>
    </source>
</evidence>
<dbReference type="AlphaFoldDB" id="B9XSR9"/>
<dbReference type="PANTHER" id="PTHR36919">
    <property type="entry name" value="BLR1215 PROTEIN"/>
    <property type="match status" value="1"/>
</dbReference>
<dbReference type="RefSeq" id="WP_007418852.1">
    <property type="nucleotide sequence ID" value="NZ_ABOX02000085.1"/>
</dbReference>
<accession>B9XSR9</accession>
<dbReference type="PANTHER" id="PTHR36919:SF2">
    <property type="entry name" value="BLL6627 PROTEIN"/>
    <property type="match status" value="1"/>
</dbReference>
<dbReference type="STRING" id="320771.Cflav_PD0161"/>
<dbReference type="Pfam" id="PF09917">
    <property type="entry name" value="DUF2147"/>
    <property type="match status" value="1"/>
</dbReference>
<feature type="signal peptide" evidence="1">
    <location>
        <begin position="1"/>
        <end position="21"/>
    </location>
</feature>
<dbReference type="Proteomes" id="UP000003688">
    <property type="component" value="Unassembled WGS sequence"/>
</dbReference>
<comment type="caution">
    <text evidence="3">The sequence shown here is derived from an EMBL/GenBank/DDBJ whole genome shotgun (WGS) entry which is preliminary data.</text>
</comment>
<organism evidence="3 4">
    <name type="scientific">Pedosphaera parvula (strain Ellin514)</name>
    <dbReference type="NCBI Taxonomy" id="320771"/>
    <lineage>
        <taxon>Bacteria</taxon>
        <taxon>Pseudomonadati</taxon>
        <taxon>Verrucomicrobiota</taxon>
        <taxon>Pedosphaerae</taxon>
        <taxon>Pedosphaerales</taxon>
        <taxon>Pedosphaeraceae</taxon>
        <taxon>Pedosphaera</taxon>
    </lineage>
</organism>
<feature type="domain" description="DUF2147" evidence="2">
    <location>
        <begin position="30"/>
        <end position="152"/>
    </location>
</feature>
<dbReference type="Gene3D" id="2.40.128.520">
    <property type="match status" value="1"/>
</dbReference>
<dbReference type="InterPro" id="IPR019223">
    <property type="entry name" value="DUF2147"/>
</dbReference>
<proteinExistence type="predicted"/>
<evidence type="ECO:0000256" key="1">
    <source>
        <dbReference type="SAM" id="SignalP"/>
    </source>
</evidence>
<reference evidence="3 4" key="1">
    <citation type="journal article" date="2011" name="J. Bacteriol.">
        <title>Genome sequence of 'Pedosphaera parvula' Ellin514, an aerobic Verrucomicrobial isolate from pasture soil.</title>
        <authorList>
            <person name="Kant R."/>
            <person name="van Passel M.W."/>
            <person name="Sangwan P."/>
            <person name="Palva A."/>
            <person name="Lucas S."/>
            <person name="Copeland A."/>
            <person name="Lapidus A."/>
            <person name="Glavina Del Rio T."/>
            <person name="Dalin E."/>
            <person name="Tice H."/>
            <person name="Bruce D."/>
            <person name="Goodwin L."/>
            <person name="Pitluck S."/>
            <person name="Chertkov O."/>
            <person name="Larimer F.W."/>
            <person name="Land M.L."/>
            <person name="Hauser L."/>
            <person name="Brettin T.S."/>
            <person name="Detter J.C."/>
            <person name="Han S."/>
            <person name="de Vos W.M."/>
            <person name="Janssen P.H."/>
            <person name="Smidt H."/>
        </authorList>
    </citation>
    <scope>NUCLEOTIDE SEQUENCE [LARGE SCALE GENOMIC DNA]</scope>
    <source>
        <strain evidence="3 4">Ellin514</strain>
    </source>
</reference>
<feature type="chain" id="PRO_5002893421" description="DUF2147 domain-containing protein" evidence="1">
    <location>
        <begin position="22"/>
        <end position="152"/>
    </location>
</feature>
<protein>
    <recommendedName>
        <fullName evidence="2">DUF2147 domain-containing protein</fullName>
    </recommendedName>
</protein>
<evidence type="ECO:0000259" key="2">
    <source>
        <dbReference type="Pfam" id="PF09917"/>
    </source>
</evidence>
<evidence type="ECO:0000313" key="4">
    <source>
        <dbReference type="Proteomes" id="UP000003688"/>
    </source>
</evidence>
<dbReference type="EMBL" id="ABOX02000085">
    <property type="protein sequence ID" value="EEF57121.1"/>
    <property type="molecule type" value="Genomic_DNA"/>
</dbReference>
<keyword evidence="4" id="KW-1185">Reference proteome</keyword>
<gene>
    <name evidence="3" type="ORF">Cflav_PD0161</name>
</gene>
<keyword evidence="1" id="KW-0732">Signal</keyword>